<dbReference type="PANTHER" id="PTHR48006:SF50">
    <property type="entry name" value="OS03G0724300 PROTEIN"/>
    <property type="match status" value="1"/>
</dbReference>
<accession>A0ABR0VRX8</accession>
<dbReference type="PANTHER" id="PTHR48006">
    <property type="entry name" value="LEUCINE-RICH REPEAT-CONTAINING PROTEIN DDB_G0281931-RELATED"/>
    <property type="match status" value="1"/>
</dbReference>
<dbReference type="Gene3D" id="3.30.200.20">
    <property type="entry name" value="Phosphorylase Kinase, domain 1"/>
    <property type="match status" value="1"/>
</dbReference>
<dbReference type="SUPFAM" id="SSF56112">
    <property type="entry name" value="Protein kinase-like (PK-like)"/>
    <property type="match status" value="1"/>
</dbReference>
<dbReference type="EMBL" id="JABTTQ020001029">
    <property type="protein sequence ID" value="KAK6136555.1"/>
    <property type="molecule type" value="Genomic_DNA"/>
</dbReference>
<evidence type="ECO:0000256" key="1">
    <source>
        <dbReference type="ARBA" id="ARBA00004479"/>
    </source>
</evidence>
<reference evidence="2 3" key="1">
    <citation type="journal article" date="2021" name="Comput. Struct. Biotechnol. J.">
        <title>De novo genome assembly of the potent medicinal plant Rehmannia glutinosa using nanopore technology.</title>
        <authorList>
            <person name="Ma L."/>
            <person name="Dong C."/>
            <person name="Song C."/>
            <person name="Wang X."/>
            <person name="Zheng X."/>
            <person name="Niu Y."/>
            <person name="Chen S."/>
            <person name="Feng W."/>
        </authorList>
    </citation>
    <scope>NUCLEOTIDE SEQUENCE [LARGE SCALE GENOMIC DNA]</scope>
    <source>
        <strain evidence="2">DH-2019</strain>
    </source>
</reference>
<keyword evidence="3" id="KW-1185">Reference proteome</keyword>
<dbReference type="Gene3D" id="1.10.510.10">
    <property type="entry name" value="Transferase(Phosphotransferase) domain 1"/>
    <property type="match status" value="1"/>
</dbReference>
<organism evidence="2 3">
    <name type="scientific">Rehmannia glutinosa</name>
    <name type="common">Chinese foxglove</name>
    <dbReference type="NCBI Taxonomy" id="99300"/>
    <lineage>
        <taxon>Eukaryota</taxon>
        <taxon>Viridiplantae</taxon>
        <taxon>Streptophyta</taxon>
        <taxon>Embryophyta</taxon>
        <taxon>Tracheophyta</taxon>
        <taxon>Spermatophyta</taxon>
        <taxon>Magnoliopsida</taxon>
        <taxon>eudicotyledons</taxon>
        <taxon>Gunneridae</taxon>
        <taxon>Pentapetalae</taxon>
        <taxon>asterids</taxon>
        <taxon>lamiids</taxon>
        <taxon>Lamiales</taxon>
        <taxon>Orobanchaceae</taxon>
        <taxon>Rehmannieae</taxon>
        <taxon>Rehmannia</taxon>
    </lineage>
</organism>
<name>A0ABR0VRX8_REHGL</name>
<comment type="caution">
    <text evidence="2">The sequence shown here is derived from an EMBL/GenBank/DDBJ whole genome shotgun (WGS) entry which is preliminary data.</text>
</comment>
<gene>
    <name evidence="2" type="ORF">DH2020_029696</name>
</gene>
<comment type="subcellular location">
    <subcellularLocation>
        <location evidence="1">Membrane</location>
        <topology evidence="1">Single-pass type I membrane protein</topology>
    </subcellularLocation>
</comment>
<evidence type="ECO:0000313" key="2">
    <source>
        <dbReference type="EMBL" id="KAK6136555.1"/>
    </source>
</evidence>
<evidence type="ECO:0008006" key="4">
    <source>
        <dbReference type="Google" id="ProtNLM"/>
    </source>
</evidence>
<protein>
    <recommendedName>
        <fullName evidence="4">LRR receptor-like serine/threonine-protein kinase</fullName>
    </recommendedName>
</protein>
<dbReference type="InterPro" id="IPR051824">
    <property type="entry name" value="LRR_Rcpt-Like_S/T_Kinase"/>
</dbReference>
<dbReference type="Proteomes" id="UP001318860">
    <property type="component" value="Unassembled WGS sequence"/>
</dbReference>
<evidence type="ECO:0000313" key="3">
    <source>
        <dbReference type="Proteomes" id="UP001318860"/>
    </source>
</evidence>
<proteinExistence type="predicted"/>
<sequence length="316" mass="36024">MSRNYDNWERLVNATLLREELRRIGREDSLSSVSSSEFSRSFNEPDSPLLNSSSINLGPIKFSYREIALATHIFSDRNLMKQGHSGDLFTGYFPQLTGAVVVKRTRLRNREGFSLEFGFFSRINSHPRFVPLLGHCLDAEKEKFLVYGYLPQRDLSNSLFLKPGHGRRRDGLPSLDWITRWKIAVGVAEGSPKGTCAYDVYCFGKVLLELVTGKLGISSTTDDIENESSFEAMLPYISVYDKELIINIVDPSLVTDEDLLDEVWAMAIIARACLNPSPTGRPEMRHVLKALEDPFKLLREKMSWMLMIHIVETEFY</sequence>
<dbReference type="InterPro" id="IPR011009">
    <property type="entry name" value="Kinase-like_dom_sf"/>
</dbReference>